<feature type="region of interest" description="Disordered" evidence="13">
    <location>
        <begin position="1"/>
        <end position="22"/>
    </location>
</feature>
<dbReference type="AlphaFoldDB" id="A0AAV4SS81"/>
<evidence type="ECO:0000313" key="15">
    <source>
        <dbReference type="EMBL" id="GIY36166.1"/>
    </source>
</evidence>
<evidence type="ECO:0000256" key="10">
    <source>
        <dbReference type="ARBA" id="ARBA00023201"/>
    </source>
</evidence>
<evidence type="ECO:0000256" key="2">
    <source>
        <dbReference type="ARBA" id="ARBA00007193"/>
    </source>
</evidence>
<evidence type="ECO:0000256" key="11">
    <source>
        <dbReference type="ARBA" id="ARBA00023303"/>
    </source>
</evidence>
<evidence type="ECO:0000256" key="1">
    <source>
        <dbReference type="ARBA" id="ARBA00004141"/>
    </source>
</evidence>
<reference evidence="15 16" key="1">
    <citation type="submission" date="2021-06" db="EMBL/GenBank/DDBJ databases">
        <title>Caerostris extrusa draft genome.</title>
        <authorList>
            <person name="Kono N."/>
            <person name="Arakawa K."/>
        </authorList>
    </citation>
    <scope>NUCLEOTIDE SEQUENCE [LARGE SCALE GENOMIC DNA]</scope>
</reference>
<dbReference type="GO" id="GO:0015280">
    <property type="term" value="F:ligand-gated sodium channel activity"/>
    <property type="evidence" value="ECO:0007669"/>
    <property type="project" value="TreeGrafter"/>
</dbReference>
<evidence type="ECO:0000256" key="12">
    <source>
        <dbReference type="RuleBase" id="RU000679"/>
    </source>
</evidence>
<keyword evidence="10 12" id="KW-0739">Sodium transport</keyword>
<evidence type="ECO:0000256" key="14">
    <source>
        <dbReference type="SAM" id="Phobius"/>
    </source>
</evidence>
<dbReference type="GO" id="GO:0005886">
    <property type="term" value="C:plasma membrane"/>
    <property type="evidence" value="ECO:0007669"/>
    <property type="project" value="TreeGrafter"/>
</dbReference>
<evidence type="ECO:0000256" key="4">
    <source>
        <dbReference type="ARBA" id="ARBA00022461"/>
    </source>
</evidence>
<comment type="similarity">
    <text evidence="2 12">Belongs to the amiloride-sensitive sodium channel (TC 1.A.6) family.</text>
</comment>
<dbReference type="EMBL" id="BPLR01010017">
    <property type="protein sequence ID" value="GIY36166.1"/>
    <property type="molecule type" value="Genomic_DNA"/>
</dbReference>
<dbReference type="InterPro" id="IPR001873">
    <property type="entry name" value="ENaC"/>
</dbReference>
<dbReference type="PANTHER" id="PTHR11690:SF248">
    <property type="entry name" value="PICKPOCKET 17, ISOFORM A"/>
    <property type="match status" value="1"/>
</dbReference>
<comment type="subcellular location">
    <subcellularLocation>
        <location evidence="1">Membrane</location>
        <topology evidence="1">Multi-pass membrane protein</topology>
    </subcellularLocation>
</comment>
<evidence type="ECO:0000256" key="5">
    <source>
        <dbReference type="ARBA" id="ARBA00022692"/>
    </source>
</evidence>
<organism evidence="15 16">
    <name type="scientific">Caerostris extrusa</name>
    <name type="common">Bark spider</name>
    <name type="synonym">Caerostris bankana</name>
    <dbReference type="NCBI Taxonomy" id="172846"/>
    <lineage>
        <taxon>Eukaryota</taxon>
        <taxon>Metazoa</taxon>
        <taxon>Ecdysozoa</taxon>
        <taxon>Arthropoda</taxon>
        <taxon>Chelicerata</taxon>
        <taxon>Arachnida</taxon>
        <taxon>Araneae</taxon>
        <taxon>Araneomorphae</taxon>
        <taxon>Entelegynae</taxon>
        <taxon>Araneoidea</taxon>
        <taxon>Araneidae</taxon>
        <taxon>Caerostris</taxon>
    </lineage>
</organism>
<keyword evidence="4 12" id="KW-0894">Sodium channel</keyword>
<keyword evidence="8 12" id="KW-0406">Ion transport</keyword>
<accession>A0AAV4SS81</accession>
<evidence type="ECO:0000256" key="6">
    <source>
        <dbReference type="ARBA" id="ARBA00022989"/>
    </source>
</evidence>
<proteinExistence type="inferred from homology"/>
<dbReference type="Pfam" id="PF00858">
    <property type="entry name" value="ASC"/>
    <property type="match status" value="1"/>
</dbReference>
<dbReference type="PANTHER" id="PTHR11690">
    <property type="entry name" value="AMILORIDE-SENSITIVE SODIUM CHANNEL-RELATED"/>
    <property type="match status" value="1"/>
</dbReference>
<feature type="compositionally biased region" description="Polar residues" evidence="13">
    <location>
        <begin position="1"/>
        <end position="12"/>
    </location>
</feature>
<sequence>MMSTQHKGSNCNELDHLRSSSKKRRSFYNNEKMSMNLNKTEKLQVLQNCLEILLFMQFQKIDDSPFSLGKIFWLLVLITCFTLSVYKIYAFCHLFFKYPVVVSFEIDRKDSLEFPAVSVCNLNPLQSGINPWSDEPVKLTPDYKLIFSERRSLQNCNRYNNGTFAVNEKNEKRLKFLMKYYTISDEQRLLLGINTSEFLDECSFNNRRCSSVHLTNFSDLRYGNCISFNKKLKGEEPLRISETGFGSGLILKFRLNHHYYLGTTHTLGAKVVIHGPKDSPDLEEEGYIIGPGNEISVSLKQTIHQRLPAPYKDKCLDYGTQTNAYMRNRK</sequence>
<dbReference type="Gene3D" id="2.60.470.10">
    <property type="entry name" value="Acid-sensing ion channels like domains"/>
    <property type="match status" value="1"/>
</dbReference>
<keyword evidence="9 14" id="KW-0472">Membrane</keyword>
<name>A0AAV4SS81_CAEEX</name>
<gene>
    <name evidence="15" type="primary">Asic3</name>
    <name evidence="15" type="ORF">CEXT_106301</name>
</gene>
<keyword evidence="3 12" id="KW-0813">Transport</keyword>
<keyword evidence="11 12" id="KW-0407">Ion channel</keyword>
<evidence type="ECO:0000256" key="7">
    <source>
        <dbReference type="ARBA" id="ARBA00023053"/>
    </source>
</evidence>
<evidence type="ECO:0000256" key="9">
    <source>
        <dbReference type="ARBA" id="ARBA00023136"/>
    </source>
</evidence>
<keyword evidence="6 14" id="KW-1133">Transmembrane helix</keyword>
<comment type="caution">
    <text evidence="15">The sequence shown here is derived from an EMBL/GenBank/DDBJ whole genome shotgun (WGS) entry which is preliminary data.</text>
</comment>
<dbReference type="PRINTS" id="PR01078">
    <property type="entry name" value="AMINACHANNEL"/>
</dbReference>
<keyword evidence="16" id="KW-1185">Reference proteome</keyword>
<keyword evidence="7" id="KW-0915">Sodium</keyword>
<evidence type="ECO:0000313" key="16">
    <source>
        <dbReference type="Proteomes" id="UP001054945"/>
    </source>
</evidence>
<evidence type="ECO:0000256" key="8">
    <source>
        <dbReference type="ARBA" id="ARBA00023065"/>
    </source>
</evidence>
<evidence type="ECO:0000256" key="3">
    <source>
        <dbReference type="ARBA" id="ARBA00022448"/>
    </source>
</evidence>
<dbReference type="Proteomes" id="UP001054945">
    <property type="component" value="Unassembled WGS sequence"/>
</dbReference>
<evidence type="ECO:0000256" key="13">
    <source>
        <dbReference type="SAM" id="MobiDB-lite"/>
    </source>
</evidence>
<keyword evidence="5 12" id="KW-0812">Transmembrane</keyword>
<protein>
    <submittedName>
        <fullName evidence="15">Acid-sensing ion channel 3</fullName>
    </submittedName>
</protein>
<feature type="transmembrane region" description="Helical" evidence="14">
    <location>
        <begin position="71"/>
        <end position="89"/>
    </location>
</feature>